<dbReference type="CDD" id="cd10918">
    <property type="entry name" value="CE4_NodB_like_5s_6s"/>
    <property type="match status" value="1"/>
</dbReference>
<dbReference type="InterPro" id="IPR002509">
    <property type="entry name" value="NODB_dom"/>
</dbReference>
<dbReference type="PANTHER" id="PTHR34216:SF3">
    <property type="entry name" value="POLY-BETA-1,6-N-ACETYL-D-GLUCOSAMINE N-DEACETYLASE"/>
    <property type="match status" value="1"/>
</dbReference>
<keyword evidence="2" id="KW-0732">Signal</keyword>
<proteinExistence type="predicted"/>
<protein>
    <submittedName>
        <fullName evidence="5">Polysaccharide deacetylase family protein</fullName>
    </submittedName>
</protein>
<dbReference type="EMBL" id="JAINZZ010000006">
    <property type="protein sequence ID" value="MBY8877573.1"/>
    <property type="molecule type" value="Genomic_DNA"/>
</dbReference>
<name>A0ABS7Q349_9ACTN</name>
<dbReference type="InterPro" id="IPR011330">
    <property type="entry name" value="Glyco_hydro/deAcase_b/a-brl"/>
</dbReference>
<accession>A0ABS7Q349</accession>
<evidence type="ECO:0000313" key="5">
    <source>
        <dbReference type="EMBL" id="MBY8877573.1"/>
    </source>
</evidence>
<dbReference type="PANTHER" id="PTHR34216">
    <property type="match status" value="1"/>
</dbReference>
<dbReference type="Pfam" id="PF01522">
    <property type="entry name" value="Polysacc_deac_1"/>
    <property type="match status" value="1"/>
</dbReference>
<evidence type="ECO:0000256" key="2">
    <source>
        <dbReference type="ARBA" id="ARBA00022729"/>
    </source>
</evidence>
<keyword evidence="6" id="KW-1185">Reference proteome</keyword>
<evidence type="ECO:0000313" key="6">
    <source>
        <dbReference type="Proteomes" id="UP000778578"/>
    </source>
</evidence>
<feature type="domain" description="NodB homology" evidence="4">
    <location>
        <begin position="53"/>
        <end position="249"/>
    </location>
</feature>
<comment type="caution">
    <text evidence="5">The sequence shown here is derived from an EMBL/GenBank/DDBJ whole genome shotgun (WGS) entry which is preliminary data.</text>
</comment>
<gene>
    <name evidence="5" type="ORF">K7862_07990</name>
</gene>
<comment type="subcellular location">
    <subcellularLocation>
        <location evidence="1">Secreted</location>
    </subcellularLocation>
</comment>
<evidence type="ECO:0000259" key="4">
    <source>
        <dbReference type="PROSITE" id="PS51677"/>
    </source>
</evidence>
<dbReference type="InterPro" id="IPR051398">
    <property type="entry name" value="Polysacch_Deacetylase"/>
</dbReference>
<evidence type="ECO:0000256" key="3">
    <source>
        <dbReference type="SAM" id="MobiDB-lite"/>
    </source>
</evidence>
<feature type="region of interest" description="Disordered" evidence="3">
    <location>
        <begin position="219"/>
        <end position="249"/>
    </location>
</feature>
<dbReference type="Gene3D" id="3.20.20.370">
    <property type="entry name" value="Glycoside hydrolase/deacetylase"/>
    <property type="match status" value="1"/>
</dbReference>
<dbReference type="SUPFAM" id="SSF88713">
    <property type="entry name" value="Glycoside hydrolase/deacetylase"/>
    <property type="match status" value="1"/>
</dbReference>
<sequence length="249" mass="26949">MYHSVGDARDDPYLVTVDPGRLSRQLRWLSRRGLTGVSMRELLAARAQGRADRLVGLTFDDGYADFLTEAVPLLREHGHTATVFVLPGRLGGTNEWDVKGPRRPLLDAEGIRAAEAAGMEIGSHGLLHQDLTAVDDATLAAETTESRRLVGEITGTAPGGFCHPYGSLDARTVLAVRRAGYAYACAVEPGPLAGTHALPRAYVGNRDTSPRLHAKRLLHRLRGPQLPDPPAHGERPQRPEPSALPREDS</sequence>
<dbReference type="PROSITE" id="PS51677">
    <property type="entry name" value="NODB"/>
    <property type="match status" value="1"/>
</dbReference>
<dbReference type="Proteomes" id="UP000778578">
    <property type="component" value="Unassembled WGS sequence"/>
</dbReference>
<organism evidence="5 6">
    <name type="scientific">Actinacidiphila acidipaludis</name>
    <dbReference type="NCBI Taxonomy" id="2873382"/>
    <lineage>
        <taxon>Bacteria</taxon>
        <taxon>Bacillati</taxon>
        <taxon>Actinomycetota</taxon>
        <taxon>Actinomycetes</taxon>
        <taxon>Kitasatosporales</taxon>
        <taxon>Streptomycetaceae</taxon>
        <taxon>Actinacidiphila</taxon>
    </lineage>
</organism>
<reference evidence="5 6" key="1">
    <citation type="submission" date="2021-08" db="EMBL/GenBank/DDBJ databases">
        <title>WGS of actinomycetes from Thailand.</title>
        <authorList>
            <person name="Thawai C."/>
        </authorList>
    </citation>
    <scope>NUCLEOTIDE SEQUENCE [LARGE SCALE GENOMIC DNA]</scope>
    <source>
        <strain evidence="5 6">PLK6-54</strain>
    </source>
</reference>
<evidence type="ECO:0000256" key="1">
    <source>
        <dbReference type="ARBA" id="ARBA00004613"/>
    </source>
</evidence>